<evidence type="ECO:0000313" key="4">
    <source>
        <dbReference type="Proteomes" id="UP001305702"/>
    </source>
</evidence>
<dbReference type="EMBL" id="CP130318">
    <property type="protein sequence ID" value="WNQ11073.1"/>
    <property type="molecule type" value="Genomic_DNA"/>
</dbReference>
<keyword evidence="4" id="KW-1185">Reference proteome</keyword>
<dbReference type="KEGG" id="paun:MJA45_26310"/>
<accession>A0AA96LDK0</accession>
<name>A0AA96LDK0_9BACL</name>
<evidence type="ECO:0000256" key="2">
    <source>
        <dbReference type="SAM" id="SignalP"/>
    </source>
</evidence>
<dbReference type="PROSITE" id="PS51257">
    <property type="entry name" value="PROKAR_LIPOPROTEIN"/>
    <property type="match status" value="1"/>
</dbReference>
<gene>
    <name evidence="3" type="ORF">MJA45_26310</name>
</gene>
<protein>
    <recommendedName>
        <fullName evidence="5">DUF4363 domain-containing protein</fullName>
    </recommendedName>
</protein>
<keyword evidence="2" id="KW-0732">Signal</keyword>
<feature type="region of interest" description="Disordered" evidence="1">
    <location>
        <begin position="90"/>
        <end position="111"/>
    </location>
</feature>
<organism evidence="3 4">
    <name type="scientific">Paenibacillus aurantius</name>
    <dbReference type="NCBI Taxonomy" id="2918900"/>
    <lineage>
        <taxon>Bacteria</taxon>
        <taxon>Bacillati</taxon>
        <taxon>Bacillota</taxon>
        <taxon>Bacilli</taxon>
        <taxon>Bacillales</taxon>
        <taxon>Paenibacillaceae</taxon>
        <taxon>Paenibacillus</taxon>
    </lineage>
</organism>
<feature type="signal peptide" evidence="2">
    <location>
        <begin position="1"/>
        <end position="22"/>
    </location>
</feature>
<sequence length="111" mass="12190">MKWMGYVALVGSICLLLAAACADRKASITKKKLDEYAGQITSDIKQMAPSASWSLSKDEENGKVRVGIAELSDSQRNELQEKYGEWLEIKPGPIPVPAPDQSRTSEEANLH</sequence>
<proteinExistence type="predicted"/>
<evidence type="ECO:0008006" key="5">
    <source>
        <dbReference type="Google" id="ProtNLM"/>
    </source>
</evidence>
<evidence type="ECO:0000256" key="1">
    <source>
        <dbReference type="SAM" id="MobiDB-lite"/>
    </source>
</evidence>
<reference evidence="3 4" key="1">
    <citation type="submission" date="2022-02" db="EMBL/GenBank/DDBJ databases">
        <title>Paenibacillus sp. MBLB1776 Whole Genome Shotgun Sequencing.</title>
        <authorList>
            <person name="Hwang C.Y."/>
            <person name="Cho E.-S."/>
            <person name="Seo M.-J."/>
        </authorList>
    </citation>
    <scope>NUCLEOTIDE SEQUENCE [LARGE SCALE GENOMIC DNA]</scope>
    <source>
        <strain evidence="3 4">MBLB1776</strain>
    </source>
</reference>
<dbReference type="AlphaFoldDB" id="A0AA96LDK0"/>
<dbReference type="Proteomes" id="UP001305702">
    <property type="component" value="Chromosome"/>
</dbReference>
<evidence type="ECO:0000313" key="3">
    <source>
        <dbReference type="EMBL" id="WNQ11073.1"/>
    </source>
</evidence>
<dbReference type="RefSeq" id="WP_315604849.1">
    <property type="nucleotide sequence ID" value="NZ_CP130318.1"/>
</dbReference>
<feature type="chain" id="PRO_5041736238" description="DUF4363 domain-containing protein" evidence="2">
    <location>
        <begin position="23"/>
        <end position="111"/>
    </location>
</feature>